<dbReference type="Pfam" id="PF01557">
    <property type="entry name" value="FAA_hydrolase"/>
    <property type="match status" value="1"/>
</dbReference>
<comment type="similarity">
    <text evidence="1">Belongs to the FAH family.</text>
</comment>
<evidence type="ECO:0000256" key="1">
    <source>
        <dbReference type="ARBA" id="ARBA00010211"/>
    </source>
</evidence>
<accession>A0A5S4H0L7</accession>
<evidence type="ECO:0000259" key="3">
    <source>
        <dbReference type="Pfam" id="PF01557"/>
    </source>
</evidence>
<keyword evidence="2" id="KW-0479">Metal-binding</keyword>
<dbReference type="SUPFAM" id="SSF56529">
    <property type="entry name" value="FAH"/>
    <property type="match status" value="1"/>
</dbReference>
<dbReference type="PANTHER" id="PTHR42796:SF4">
    <property type="entry name" value="FUMARYLACETOACETATE HYDROLASE DOMAIN-CONTAINING PROTEIN 2A"/>
    <property type="match status" value="1"/>
</dbReference>
<dbReference type="GO" id="GO:0044281">
    <property type="term" value="P:small molecule metabolic process"/>
    <property type="evidence" value="ECO:0007669"/>
    <property type="project" value="UniProtKB-ARBA"/>
</dbReference>
<comment type="caution">
    <text evidence="4">The sequence shown here is derived from an EMBL/GenBank/DDBJ whole genome shotgun (WGS) entry which is preliminary data.</text>
</comment>
<keyword evidence="4" id="KW-0378">Hydrolase</keyword>
<dbReference type="InterPro" id="IPR036663">
    <property type="entry name" value="Fumarylacetoacetase_C_sf"/>
</dbReference>
<dbReference type="AlphaFoldDB" id="A0A5S4H0L7"/>
<dbReference type="Proteomes" id="UP000306628">
    <property type="component" value="Unassembled WGS sequence"/>
</dbReference>
<dbReference type="GO" id="GO:0016787">
    <property type="term" value="F:hydrolase activity"/>
    <property type="evidence" value="ECO:0007669"/>
    <property type="project" value="UniProtKB-KW"/>
</dbReference>
<feature type="domain" description="Fumarylacetoacetase-like C-terminal" evidence="3">
    <location>
        <begin position="62"/>
        <end position="274"/>
    </location>
</feature>
<gene>
    <name evidence="4" type="ORF">ETD85_05090</name>
</gene>
<dbReference type="InterPro" id="IPR011234">
    <property type="entry name" value="Fumarylacetoacetase-like_C"/>
</dbReference>
<reference evidence="4 5" key="1">
    <citation type="submission" date="2019-05" db="EMBL/GenBank/DDBJ databases">
        <title>Draft genome sequence of Nonomuraea zeae DSM 100528.</title>
        <authorList>
            <person name="Saricaoglu S."/>
            <person name="Isik K."/>
        </authorList>
    </citation>
    <scope>NUCLEOTIDE SEQUENCE [LARGE SCALE GENOMIC DNA]</scope>
    <source>
        <strain evidence="4 5">DSM 100528</strain>
    </source>
</reference>
<dbReference type="OrthoDB" id="9805307at2"/>
<dbReference type="RefSeq" id="WP_138688425.1">
    <property type="nucleotide sequence ID" value="NZ_JBHSAZ010000046.1"/>
</dbReference>
<sequence length="290" mass="32219">MKLITFDDGRVGRLELEERIVIPLRLPSTRAYFESGGHAPETGERLRLDDVRLRAPIVPKKFFHTSGNFREHEDESKSVDWSHPIHKGIVFFQNVDAIVGPDEPVIYPEHLTSELDYELEIAVVIGKPGKFFGVDDAPGHIAGYVVYNDITARDIQRREMASGVFSFCKAIDTFNPLGPYIVTADEIPDAQNLDMELRVNGRVRQKSNTSRMSVSIPHLVAYHSPQGYSAGDLISTGTIQGVAGFSGDPSLYLKPGDVIEAEVERLGVLRTPVVSWEQGHGTPVPEKVDW</sequence>
<dbReference type="GO" id="GO:0046872">
    <property type="term" value="F:metal ion binding"/>
    <property type="evidence" value="ECO:0007669"/>
    <property type="project" value="UniProtKB-KW"/>
</dbReference>
<organism evidence="4 5">
    <name type="scientific">Nonomuraea zeae</name>
    <dbReference type="NCBI Taxonomy" id="1642303"/>
    <lineage>
        <taxon>Bacteria</taxon>
        <taxon>Bacillati</taxon>
        <taxon>Actinomycetota</taxon>
        <taxon>Actinomycetes</taxon>
        <taxon>Streptosporangiales</taxon>
        <taxon>Streptosporangiaceae</taxon>
        <taxon>Nonomuraea</taxon>
    </lineage>
</organism>
<evidence type="ECO:0000313" key="5">
    <source>
        <dbReference type="Proteomes" id="UP000306628"/>
    </source>
</evidence>
<dbReference type="PANTHER" id="PTHR42796">
    <property type="entry name" value="FUMARYLACETOACETATE HYDROLASE DOMAIN-CONTAINING PROTEIN 2A-RELATED"/>
    <property type="match status" value="1"/>
</dbReference>
<evidence type="ECO:0000256" key="2">
    <source>
        <dbReference type="ARBA" id="ARBA00022723"/>
    </source>
</evidence>
<dbReference type="EMBL" id="VCKX01000010">
    <property type="protein sequence ID" value="TMR38234.1"/>
    <property type="molecule type" value="Genomic_DNA"/>
</dbReference>
<name>A0A5S4H0L7_9ACTN</name>
<protein>
    <submittedName>
        <fullName evidence="4">Fumarylacetoacetate hydrolase family protein</fullName>
    </submittedName>
</protein>
<dbReference type="InterPro" id="IPR051121">
    <property type="entry name" value="FAH"/>
</dbReference>
<evidence type="ECO:0000313" key="4">
    <source>
        <dbReference type="EMBL" id="TMR38234.1"/>
    </source>
</evidence>
<proteinExistence type="inferred from homology"/>
<keyword evidence="5" id="KW-1185">Reference proteome</keyword>
<dbReference type="Gene3D" id="3.90.850.10">
    <property type="entry name" value="Fumarylacetoacetase-like, C-terminal domain"/>
    <property type="match status" value="1"/>
</dbReference>